<dbReference type="NCBIfam" id="NF047446">
    <property type="entry name" value="barrel_OmpL47"/>
    <property type="match status" value="6"/>
</dbReference>
<dbReference type="SUPFAM" id="SSF89372">
    <property type="entry name" value="Fucose-specific lectin"/>
    <property type="match status" value="1"/>
</dbReference>
<feature type="signal peptide" evidence="2">
    <location>
        <begin position="1"/>
        <end position="18"/>
    </location>
</feature>
<keyword evidence="2" id="KW-0732">Signal</keyword>
<reference evidence="3 4" key="1">
    <citation type="submission" date="2015-07" db="EMBL/GenBank/DDBJ databases">
        <title>Genome sequencing of Kibdelosporangium phytohabitans.</title>
        <authorList>
            <person name="Qin S."/>
            <person name="Xing K."/>
        </authorList>
    </citation>
    <scope>NUCLEOTIDE SEQUENCE [LARGE SCALE GENOMIC DNA]</scope>
    <source>
        <strain evidence="3 4">KLBMP1111</strain>
    </source>
</reference>
<gene>
    <name evidence="3" type="ORF">AOZ06_28165</name>
</gene>
<protein>
    <recommendedName>
        <fullName evidence="5">Copper-binding protein</fullName>
    </recommendedName>
</protein>
<dbReference type="InterPro" id="IPR058094">
    <property type="entry name" value="Ig-like_OmpL47-like"/>
</dbReference>
<dbReference type="EMBL" id="CP012752">
    <property type="protein sequence ID" value="ALG10251.1"/>
    <property type="molecule type" value="Genomic_DNA"/>
</dbReference>
<dbReference type="GO" id="GO:0005975">
    <property type="term" value="P:carbohydrate metabolic process"/>
    <property type="evidence" value="ECO:0007669"/>
    <property type="project" value="UniProtKB-ARBA"/>
</dbReference>
<dbReference type="InterPro" id="IPR008972">
    <property type="entry name" value="Cupredoxin"/>
</dbReference>
<feature type="region of interest" description="Disordered" evidence="1">
    <location>
        <begin position="226"/>
        <end position="250"/>
    </location>
</feature>
<feature type="chain" id="PRO_5038554756" description="Copper-binding protein" evidence="2">
    <location>
        <begin position="19"/>
        <end position="779"/>
    </location>
</feature>
<accession>A0A0N9I3L2</accession>
<dbReference type="KEGG" id="kphy:AOZ06_28165"/>
<evidence type="ECO:0000256" key="1">
    <source>
        <dbReference type="SAM" id="MobiDB-lite"/>
    </source>
</evidence>
<evidence type="ECO:0000313" key="4">
    <source>
        <dbReference type="Proteomes" id="UP000063699"/>
    </source>
</evidence>
<organism evidence="3 4">
    <name type="scientific">Kibdelosporangium phytohabitans</name>
    <dbReference type="NCBI Taxonomy" id="860235"/>
    <lineage>
        <taxon>Bacteria</taxon>
        <taxon>Bacillati</taxon>
        <taxon>Actinomycetota</taxon>
        <taxon>Actinomycetes</taxon>
        <taxon>Pseudonocardiales</taxon>
        <taxon>Pseudonocardiaceae</taxon>
        <taxon>Kibdelosporangium</taxon>
    </lineage>
</organism>
<proteinExistence type="predicted"/>
<evidence type="ECO:0008006" key="5">
    <source>
        <dbReference type="Google" id="ProtNLM"/>
    </source>
</evidence>
<evidence type="ECO:0000256" key="2">
    <source>
        <dbReference type="SAM" id="SignalP"/>
    </source>
</evidence>
<dbReference type="InterPro" id="IPR013783">
    <property type="entry name" value="Ig-like_fold"/>
</dbReference>
<keyword evidence="4" id="KW-1185">Reference proteome</keyword>
<dbReference type="Gene3D" id="2.60.40.420">
    <property type="entry name" value="Cupredoxins - blue copper proteins"/>
    <property type="match status" value="1"/>
</dbReference>
<dbReference type="STRING" id="860235.AOZ06_28165"/>
<name>A0A0N9I3L2_9PSEU</name>
<dbReference type="SUPFAM" id="SSF49503">
    <property type="entry name" value="Cupredoxins"/>
    <property type="match status" value="1"/>
</dbReference>
<dbReference type="SUPFAM" id="SSF81296">
    <property type="entry name" value="E set domains"/>
    <property type="match status" value="1"/>
</dbReference>
<sequence length="779" mass="81566">MAGALMVTSIAVAIPASAVQAPAPVQAQAQQVLRWTASQDINQYTSFPTTAVAGKATIQFENSKATGSVDMAHTLTFDRDTPGYNTDVRLNINASPEDEQGGKWQAEVTLTPGKYRIHCTYPGHQGMVSELTVLPDGEDTTPPTVSAAVKGTKDTNGNYVGKATVEVTAADSQSGVDKVEYQINDQSWQPYTAPVELTTPGDYSVQYRASDKKGNQSEVGSTRFKVVQQPPDSTPPTVSHAITGDKDPQGNYINKATVTVTATDTESGVKSTEYKLDSGNWTAYTAPVVVSTEGMHMLHYRATDNANNVSPEGMAHFTIVVQQPDTTPPTVTAAVTGDKDPQGNYISKATVALTATDSQSGVKSTEYKLDAGNWTVYTAPVVVSTAGAHTVTYRATDNANNVSAEGTTNFTVVAPPDTTPPTVTSAIAGDKDPQGNYINKATVTLTATDTGSGVKSTEYKLDSGAWTTYTAPVVVSAVGAHTVTYRATDNANNVSAEGTANFTVVINDPDTTPPTVTSAVAGDKDPQGNYIGKATVTVTATDTQSGVKSTEYKLDSGNWTAYTAPVVVSTAGAHMIHYRATDNANNVSPEGMASFTVVAQQPDTTPPTTSAAVTGDKDPNGNYLGSASVTITATDAGSGVQSVEYSLDNGAWTQYLNTISVATKGAHTVQYRATDKAGNAAAEKSVSFTVVESGSDKCPNSDTRATVIIERDDTGVANPDTGNGCTVSDLVDQYRNWESHGVFVRHVDTVTSELVARGVLSRRDAGAIVRAASRSDIGS</sequence>
<evidence type="ECO:0000313" key="3">
    <source>
        <dbReference type="EMBL" id="ALG10251.1"/>
    </source>
</evidence>
<dbReference type="Gene3D" id="2.60.40.10">
    <property type="entry name" value="Immunoglobulins"/>
    <property type="match status" value="2"/>
</dbReference>
<dbReference type="InterPro" id="IPR014756">
    <property type="entry name" value="Ig_E-set"/>
</dbReference>
<dbReference type="AlphaFoldDB" id="A0A0N9I3L2"/>
<dbReference type="Proteomes" id="UP000063699">
    <property type="component" value="Chromosome"/>
</dbReference>